<feature type="compositionally biased region" description="Low complexity" evidence="1">
    <location>
        <begin position="1"/>
        <end position="25"/>
    </location>
</feature>
<reference evidence="3 4" key="1">
    <citation type="submission" date="2023-08" db="EMBL/GenBank/DDBJ databases">
        <authorList>
            <person name="Folkvardsen B D."/>
            <person name="Norman A."/>
        </authorList>
    </citation>
    <scope>NUCLEOTIDE SEQUENCE [LARGE SCALE GENOMIC DNA]</scope>
    <source>
        <strain evidence="3 4">Mu0053</strain>
    </source>
</reference>
<sequence>MTDMTDTADTPAADAAESTPAAETAEQPGQPADELTADAPEEKGADLEDRLVAEGEIAGDYLEELLDLLDFDGDIDLDVEGNRAVVSIDGGDDLEKLVGRKGEALDALQELTRLAVHQKTGERSRLMLDVAGWRRRRREELAALGDKLARRVVESGEREQLAPMTPFERKIVHDAVAAVDGVHSESEGVEPSRRVVILPD</sequence>
<feature type="region of interest" description="Disordered" evidence="1">
    <location>
        <begin position="1"/>
        <end position="48"/>
    </location>
</feature>
<dbReference type="PROSITE" id="PS51061">
    <property type="entry name" value="R3H"/>
    <property type="match status" value="1"/>
</dbReference>
<evidence type="ECO:0000259" key="2">
    <source>
        <dbReference type="PROSITE" id="PS51061"/>
    </source>
</evidence>
<dbReference type="SUPFAM" id="SSF82708">
    <property type="entry name" value="R3H domain"/>
    <property type="match status" value="1"/>
</dbReference>
<dbReference type="CDD" id="cd02644">
    <property type="entry name" value="R3H_jag"/>
    <property type="match status" value="1"/>
</dbReference>
<dbReference type="InterPro" id="IPR015946">
    <property type="entry name" value="KH_dom-like_a/b"/>
</dbReference>
<dbReference type="Gene3D" id="3.30.1370.50">
    <property type="entry name" value="R3H-like domain"/>
    <property type="match status" value="1"/>
</dbReference>
<proteinExistence type="predicted"/>
<dbReference type="PANTHER" id="PTHR35800">
    <property type="entry name" value="PROTEIN JAG"/>
    <property type="match status" value="1"/>
</dbReference>
<dbReference type="Gene3D" id="3.30.300.20">
    <property type="match status" value="1"/>
</dbReference>
<dbReference type="SMART" id="SM00393">
    <property type="entry name" value="R3H"/>
    <property type="match status" value="1"/>
</dbReference>
<dbReference type="InterPro" id="IPR036867">
    <property type="entry name" value="R3H_dom_sf"/>
</dbReference>
<dbReference type="EMBL" id="OY726397">
    <property type="protein sequence ID" value="CAJ1511263.1"/>
    <property type="molecule type" value="Genomic_DNA"/>
</dbReference>
<dbReference type="Proteomes" id="UP001190465">
    <property type="component" value="Chromosome"/>
</dbReference>
<gene>
    <name evidence="3" type="ORF">MU0053_005180</name>
</gene>
<dbReference type="InterPro" id="IPR034079">
    <property type="entry name" value="R3H_KhpB"/>
</dbReference>
<accession>A0ABM9M7Q3</accession>
<name>A0ABM9M7Q3_9MYCO</name>
<feature type="domain" description="R3H" evidence="2">
    <location>
        <begin position="135"/>
        <end position="200"/>
    </location>
</feature>
<dbReference type="Pfam" id="PF01424">
    <property type="entry name" value="R3H"/>
    <property type="match status" value="1"/>
</dbReference>
<dbReference type="InterPro" id="IPR039247">
    <property type="entry name" value="KhpB"/>
</dbReference>
<dbReference type="InterPro" id="IPR001374">
    <property type="entry name" value="R3H_dom"/>
</dbReference>
<evidence type="ECO:0000313" key="3">
    <source>
        <dbReference type="EMBL" id="CAJ1511263.1"/>
    </source>
</evidence>
<dbReference type="PANTHER" id="PTHR35800:SF1">
    <property type="entry name" value="RNA-BINDING PROTEIN KHPB"/>
    <property type="match status" value="1"/>
</dbReference>
<protein>
    <submittedName>
        <fullName evidence="3">R3H domain-containing nucleic acid-binding protein</fullName>
    </submittedName>
</protein>
<evidence type="ECO:0000313" key="4">
    <source>
        <dbReference type="Proteomes" id="UP001190465"/>
    </source>
</evidence>
<organism evidence="3 4">
    <name type="scientific">[Mycobacterium] burgundiense</name>
    <dbReference type="NCBI Taxonomy" id="3064286"/>
    <lineage>
        <taxon>Bacteria</taxon>
        <taxon>Bacillati</taxon>
        <taxon>Actinomycetota</taxon>
        <taxon>Actinomycetes</taxon>
        <taxon>Mycobacteriales</taxon>
        <taxon>Mycobacteriaceae</taxon>
        <taxon>Mycolicibacterium</taxon>
    </lineage>
</organism>
<evidence type="ECO:0000256" key="1">
    <source>
        <dbReference type="SAM" id="MobiDB-lite"/>
    </source>
</evidence>
<keyword evidence="4" id="KW-1185">Reference proteome</keyword>